<dbReference type="PANTHER" id="PTHR36852:SF1">
    <property type="entry name" value="PROTEIN GVPL 2"/>
    <property type="match status" value="1"/>
</dbReference>
<protein>
    <submittedName>
        <fullName evidence="5">GvpL/GvpF family gas vesicle protein</fullName>
    </submittedName>
</protein>
<organism evidence="5 6">
    <name type="scientific">Streptomyces monticola</name>
    <dbReference type="NCBI Taxonomy" id="2666263"/>
    <lineage>
        <taxon>Bacteria</taxon>
        <taxon>Bacillati</taxon>
        <taxon>Actinomycetota</taxon>
        <taxon>Actinomycetes</taxon>
        <taxon>Kitasatosporales</taxon>
        <taxon>Streptomycetaceae</taxon>
        <taxon>Streptomyces</taxon>
    </lineage>
</organism>
<evidence type="ECO:0000256" key="4">
    <source>
        <dbReference type="SAM" id="MobiDB-lite"/>
    </source>
</evidence>
<evidence type="ECO:0000256" key="3">
    <source>
        <dbReference type="ARBA" id="ARBA00035643"/>
    </source>
</evidence>
<dbReference type="EMBL" id="JBHTCF010000001">
    <property type="protein sequence ID" value="MFC7303318.1"/>
    <property type="molecule type" value="Genomic_DNA"/>
</dbReference>
<dbReference type="Pfam" id="PF06386">
    <property type="entry name" value="GvpL_GvpF"/>
    <property type="match status" value="1"/>
</dbReference>
<evidence type="ECO:0000256" key="2">
    <source>
        <dbReference type="ARBA" id="ARBA00035108"/>
    </source>
</evidence>
<dbReference type="Proteomes" id="UP001596523">
    <property type="component" value="Unassembled WGS sequence"/>
</dbReference>
<comment type="subcellular location">
    <subcellularLocation>
        <location evidence="2">Gas vesicle</location>
    </subcellularLocation>
</comment>
<name>A0ABW2JCQ1_9ACTN</name>
<dbReference type="RefSeq" id="WP_381826320.1">
    <property type="nucleotide sequence ID" value="NZ_JBHTCF010000001.1"/>
</dbReference>
<feature type="compositionally biased region" description="Low complexity" evidence="4">
    <location>
        <begin position="133"/>
        <end position="156"/>
    </location>
</feature>
<accession>A0ABW2JCQ1</accession>
<keyword evidence="6" id="KW-1185">Reference proteome</keyword>
<keyword evidence="1" id="KW-0304">Gas vesicle</keyword>
<proteinExistence type="inferred from homology"/>
<gene>
    <name evidence="5" type="ORF">ACFQVC_03700</name>
</gene>
<feature type="region of interest" description="Disordered" evidence="4">
    <location>
        <begin position="133"/>
        <end position="176"/>
    </location>
</feature>
<evidence type="ECO:0000256" key="1">
    <source>
        <dbReference type="ARBA" id="ARBA00022987"/>
    </source>
</evidence>
<sequence length="265" mass="29118">MSGELRYVYAVCRPFEAPLQAELTGVGGAPAKTLRHGDLIAVVSAVPEEDFAEQPLRAHLEDLDWLSATARAHQSVIAALTTVTCPLPLRLATVFRDDSGVRTLLEDEGDRFRRTLDRLDGRVEWGVKIHAQPQAEAPAPAQESAAGARPAAASGRDYLRRRREQQRSREAGNERADAFADRLHAELTRHAEATRLHAPQNPSLTRESGRNVLNAAYLVPRQLSEAFVELVDRTKDEAADLPGLRVELTGPWAAYSFADPEGMES</sequence>
<feature type="compositionally biased region" description="Basic and acidic residues" evidence="4">
    <location>
        <begin position="165"/>
        <end position="176"/>
    </location>
</feature>
<reference evidence="6" key="1">
    <citation type="journal article" date="2019" name="Int. J. Syst. Evol. Microbiol.">
        <title>The Global Catalogue of Microorganisms (GCM) 10K type strain sequencing project: providing services to taxonomists for standard genome sequencing and annotation.</title>
        <authorList>
            <consortium name="The Broad Institute Genomics Platform"/>
            <consortium name="The Broad Institute Genome Sequencing Center for Infectious Disease"/>
            <person name="Wu L."/>
            <person name="Ma J."/>
        </authorList>
    </citation>
    <scope>NUCLEOTIDE SEQUENCE [LARGE SCALE GENOMIC DNA]</scope>
    <source>
        <strain evidence="6">SYNS20</strain>
    </source>
</reference>
<evidence type="ECO:0000313" key="5">
    <source>
        <dbReference type="EMBL" id="MFC7303318.1"/>
    </source>
</evidence>
<comment type="similarity">
    <text evidence="3">Belongs to the gas vesicle GvpF/GvpL family.</text>
</comment>
<evidence type="ECO:0000313" key="6">
    <source>
        <dbReference type="Proteomes" id="UP001596523"/>
    </source>
</evidence>
<dbReference type="InterPro" id="IPR009430">
    <property type="entry name" value="GvpL/GvpF"/>
</dbReference>
<comment type="caution">
    <text evidence="5">The sequence shown here is derived from an EMBL/GenBank/DDBJ whole genome shotgun (WGS) entry which is preliminary data.</text>
</comment>
<dbReference type="PANTHER" id="PTHR36852">
    <property type="entry name" value="PROTEIN GVPL 2"/>
    <property type="match status" value="1"/>
</dbReference>